<keyword evidence="3" id="KW-0808">Transferase</keyword>
<dbReference type="Gene3D" id="3.90.550.10">
    <property type="entry name" value="Spore Coat Polysaccharide Biosynthesis Protein SpsA, Chain A"/>
    <property type="match status" value="1"/>
</dbReference>
<gene>
    <name evidence="3" type="ORF">Acor_26550</name>
</gene>
<dbReference type="AlphaFoldDB" id="A0A5M3W0F4"/>
<dbReference type="PANTHER" id="PTHR22916:SF3">
    <property type="entry name" value="UDP-GLCNAC:BETAGAL BETA-1,3-N-ACETYLGLUCOSAMINYLTRANSFERASE-LIKE PROTEIN 1"/>
    <property type="match status" value="1"/>
</dbReference>
<dbReference type="Pfam" id="PF22181">
    <property type="entry name" value="TarS_linker"/>
    <property type="match status" value="1"/>
</dbReference>
<dbReference type="EMBL" id="BLAD01000045">
    <property type="protein sequence ID" value="GES00591.1"/>
    <property type="molecule type" value="Genomic_DNA"/>
</dbReference>
<accession>A0A5M3W0F4</accession>
<protein>
    <submittedName>
        <fullName evidence="3">Glycosyl transferase</fullName>
    </submittedName>
</protein>
<evidence type="ECO:0000313" key="4">
    <source>
        <dbReference type="Proteomes" id="UP000334990"/>
    </source>
</evidence>
<dbReference type="InterPro" id="IPR001173">
    <property type="entry name" value="Glyco_trans_2-like"/>
</dbReference>
<evidence type="ECO:0000259" key="2">
    <source>
        <dbReference type="Pfam" id="PF22181"/>
    </source>
</evidence>
<sequence length="599" mass="67333">MDALSDYSVDVSVLVPAYNCRAFLDRCLTSLLVQRVSKEIIVVDDGSTDESRSLLELYARHHPAITVVHQEHTGTPGSARNRALARARGRYVFFCDADDYLGPQALEKMLAMADRNGSDIVLGKIVGHGRKVPESMFRASADRVSLQGSTVYNNLNVFKLFRKAMLDRHRIRFDESLRVGEDQEFAVHAYCHADVISVVADHDCYHLVAREDGSSLMQEPGSREPISWLRMCRIPVGRMLEHVPPGPLRDHLLLRHFTFDVLHQLGEPFLAAPEADREKIAVEVADLCEEWLTDGVRARLSAADQARVTSLTDPDRLVRLARVQAAHLRRRLTALTWEGDRLQISGTATLTGFDGSVGLLLKERSRRAERRIPVTRVADLFSASVDVTDLETGIWDVFVVVECEGIRRLGRLGADRDRRSTRPVPRFTGNVVALPYLTRPYGNLSLDVGGHVVRVPASVRLTHTEWVERRFRIEGQVMVGGRPGAAAVRRLIWRERRTGRERHEEAVATGSRAFAAETSPLGRGTWDAYLELDMGGPMARFPVKVGEPKSLERARTWWQGTTRWTTRPYATAVSHRLSTSVRRASMLALVRRALRRIVI</sequence>
<name>A0A5M3W0F4_9ACTN</name>
<comment type="caution">
    <text evidence="3">The sequence shown here is derived from an EMBL/GenBank/DDBJ whole genome shotgun (WGS) entry which is preliminary data.</text>
</comment>
<dbReference type="InterPro" id="IPR054028">
    <property type="entry name" value="TarS/TarP_linker"/>
</dbReference>
<feature type="domain" description="TarS/TarP linker" evidence="2">
    <location>
        <begin position="241"/>
        <end position="320"/>
    </location>
</feature>
<proteinExistence type="predicted"/>
<dbReference type="Pfam" id="PF00535">
    <property type="entry name" value="Glycos_transf_2"/>
    <property type="match status" value="1"/>
</dbReference>
<keyword evidence="4" id="KW-1185">Reference proteome</keyword>
<dbReference type="RefSeq" id="WP_155336917.1">
    <property type="nucleotide sequence ID" value="NZ_BAAABN010000014.1"/>
</dbReference>
<reference evidence="3 4" key="1">
    <citation type="submission" date="2019-10" db="EMBL/GenBank/DDBJ databases">
        <title>Whole genome shotgun sequence of Acrocarpospora corrugata NBRC 13972.</title>
        <authorList>
            <person name="Ichikawa N."/>
            <person name="Kimura A."/>
            <person name="Kitahashi Y."/>
            <person name="Komaki H."/>
            <person name="Oguchi A."/>
        </authorList>
    </citation>
    <scope>NUCLEOTIDE SEQUENCE [LARGE SCALE GENOMIC DNA]</scope>
    <source>
        <strain evidence="3 4">NBRC 13972</strain>
    </source>
</reference>
<dbReference type="Proteomes" id="UP000334990">
    <property type="component" value="Unassembled WGS sequence"/>
</dbReference>
<evidence type="ECO:0000313" key="3">
    <source>
        <dbReference type="EMBL" id="GES00591.1"/>
    </source>
</evidence>
<dbReference type="PANTHER" id="PTHR22916">
    <property type="entry name" value="GLYCOSYLTRANSFERASE"/>
    <property type="match status" value="1"/>
</dbReference>
<feature type="domain" description="Glycosyltransferase 2-like" evidence="1">
    <location>
        <begin position="12"/>
        <end position="138"/>
    </location>
</feature>
<dbReference type="CDD" id="cd00761">
    <property type="entry name" value="Glyco_tranf_GTA_type"/>
    <property type="match status" value="1"/>
</dbReference>
<evidence type="ECO:0000259" key="1">
    <source>
        <dbReference type="Pfam" id="PF00535"/>
    </source>
</evidence>
<dbReference type="InterPro" id="IPR029044">
    <property type="entry name" value="Nucleotide-diphossugar_trans"/>
</dbReference>
<dbReference type="OrthoDB" id="2676521at2"/>
<dbReference type="GO" id="GO:0016758">
    <property type="term" value="F:hexosyltransferase activity"/>
    <property type="evidence" value="ECO:0007669"/>
    <property type="project" value="UniProtKB-ARBA"/>
</dbReference>
<dbReference type="SUPFAM" id="SSF53448">
    <property type="entry name" value="Nucleotide-diphospho-sugar transferases"/>
    <property type="match status" value="1"/>
</dbReference>
<organism evidence="3 4">
    <name type="scientific">Acrocarpospora corrugata</name>
    <dbReference type="NCBI Taxonomy" id="35763"/>
    <lineage>
        <taxon>Bacteria</taxon>
        <taxon>Bacillati</taxon>
        <taxon>Actinomycetota</taxon>
        <taxon>Actinomycetes</taxon>
        <taxon>Streptosporangiales</taxon>
        <taxon>Streptosporangiaceae</taxon>
        <taxon>Acrocarpospora</taxon>
    </lineage>
</organism>